<keyword evidence="1" id="KW-0812">Transmembrane</keyword>
<organism evidence="2 4">
    <name type="scientific">Maribacter confluentis</name>
    <dbReference type="NCBI Taxonomy" id="1656093"/>
    <lineage>
        <taxon>Bacteria</taxon>
        <taxon>Pseudomonadati</taxon>
        <taxon>Bacteroidota</taxon>
        <taxon>Flavobacteriia</taxon>
        <taxon>Flavobacteriales</taxon>
        <taxon>Flavobacteriaceae</taxon>
        <taxon>Maribacter</taxon>
    </lineage>
</organism>
<keyword evidence="4" id="KW-1185">Reference proteome</keyword>
<accession>A0ABT8RPU6</accession>
<dbReference type="EMBL" id="JAUKUC010000001">
    <property type="protein sequence ID" value="MDO1512369.1"/>
    <property type="molecule type" value="Genomic_DNA"/>
</dbReference>
<name>A0ABT8RPU6_9FLAO</name>
<dbReference type="Proteomes" id="UP001168579">
    <property type="component" value="Unassembled WGS sequence"/>
</dbReference>
<dbReference type="EMBL" id="JAUKUC010000001">
    <property type="protein sequence ID" value="MDO1514586.1"/>
    <property type="molecule type" value="Genomic_DNA"/>
</dbReference>
<feature type="transmembrane region" description="Helical" evidence="1">
    <location>
        <begin position="44"/>
        <end position="63"/>
    </location>
</feature>
<dbReference type="RefSeq" id="WP_304435462.1">
    <property type="nucleotide sequence ID" value="NZ_JAUKUC010000001.1"/>
</dbReference>
<proteinExistence type="predicted"/>
<reference evidence="2" key="2">
    <citation type="submission" date="2023-06" db="EMBL/GenBank/DDBJ databases">
        <authorList>
            <person name="Lucena T."/>
            <person name="Sun Q."/>
        </authorList>
    </citation>
    <scope>NUCLEOTIDE SEQUENCE</scope>
    <source>
        <strain evidence="2">CECT 8869</strain>
    </source>
</reference>
<keyword evidence="1" id="KW-1133">Transmembrane helix</keyword>
<sequence>MSKFKIDKSNWKSIPIESVKFILSEAKDYLDYTLVESNKITSRAYSIILLLFAVLSAVIGYTFNKMVLGGFEKIILLNFCFVAVLVFILIQLGRLIFPRKIMQKGRIPKKLALPQFLNNPKLNGNENYLAFIIQDIEVVQEKIDYNLIKNEKRQGKLKNNMIAVAVLFPLYLIIAFFTTL</sequence>
<feature type="transmembrane region" description="Helical" evidence="1">
    <location>
        <begin position="75"/>
        <end position="97"/>
    </location>
</feature>
<gene>
    <name evidence="2" type="ORF">Q2T41_06840</name>
    <name evidence="3" type="ORF">Q2T41_18180</name>
</gene>
<keyword evidence="1" id="KW-0472">Membrane</keyword>
<reference evidence="2" key="1">
    <citation type="journal article" date="2014" name="Int. J. Syst. Evol. Microbiol.">
        <title>Complete genome of a new Firmicutes species belonging to the dominant human colonic microbiota ('Ruminococcus bicirculans') reveals two chromosomes and a selective capacity to utilize plant glucans.</title>
        <authorList>
            <consortium name="NISC Comparative Sequencing Program"/>
            <person name="Wegmann U."/>
            <person name="Louis P."/>
            <person name="Goesmann A."/>
            <person name="Henrissat B."/>
            <person name="Duncan S.H."/>
            <person name="Flint H.J."/>
        </authorList>
    </citation>
    <scope>NUCLEOTIDE SEQUENCE</scope>
    <source>
        <strain evidence="2">CECT 8869</strain>
    </source>
</reference>
<feature type="transmembrane region" description="Helical" evidence="1">
    <location>
        <begin position="161"/>
        <end position="179"/>
    </location>
</feature>
<evidence type="ECO:0000256" key="1">
    <source>
        <dbReference type="SAM" id="Phobius"/>
    </source>
</evidence>
<evidence type="ECO:0000313" key="4">
    <source>
        <dbReference type="Proteomes" id="UP001168579"/>
    </source>
</evidence>
<evidence type="ECO:0000313" key="3">
    <source>
        <dbReference type="EMBL" id="MDO1514586.1"/>
    </source>
</evidence>
<evidence type="ECO:0000313" key="2">
    <source>
        <dbReference type="EMBL" id="MDO1512369.1"/>
    </source>
</evidence>
<protein>
    <submittedName>
        <fullName evidence="2">Uncharacterized protein</fullName>
    </submittedName>
</protein>
<comment type="caution">
    <text evidence="2">The sequence shown here is derived from an EMBL/GenBank/DDBJ whole genome shotgun (WGS) entry which is preliminary data.</text>
</comment>